<evidence type="ECO:0000313" key="2">
    <source>
        <dbReference type="Proteomes" id="UP001320706"/>
    </source>
</evidence>
<comment type="caution">
    <text evidence="1">The sequence shown here is derived from an EMBL/GenBank/DDBJ whole genome shotgun (WGS) entry which is preliminary data.</text>
</comment>
<sequence>MYPHKSRSTKGSGPDLHLDMILNPGEQPSPTKTSLRNGCCECLFELLTAHASPFEWCVTGIYGDITSLTIVSQKVADTVPRSGLAIIDPRSDTSKPDQLLCSKRLMQAPSLATTHPHDLRTVFATEVSKMRAAIAHRASRMRSNSLNAAPPPRASSDYDTSYARIAASILYLSPLPAQSGLPIYILNAAAFPDAFEVDYDSLLPYVLARLPGEEELIAGTEYEIIFFAGGQPESATQEKKNGPGVGWYLQAYHVLSRATRKRLKKLWVVHERSWVRVLIEVFGTIASPKFRKKIAHISSLSTLALHVPIEVLLIPPSAYLHDRRLSPDIYAPYASGTRAFSANEPLPRNPQGQRRLPRVLRETTSFLCLESNLKTEGLFRIPAHSTMVGILREAYDRGQQFIVWKEGPTSYCQPDMDVATLNEIHQSDAYGVHLAASLIKFWYRDLKVPIFRESSYDELRSRFGAPDAGVSLDDATQMISTNSKQSCLSQTARLILTMHLLPLLSTVASQEGHNKMTAENLAICFAPALVNGSDQLADAKMSSIVKNILQAAVEHWPHGLRKACGVDPISFTRALQPPANAREYEDPLQDDWRTLDETMPSQRIDLRNMDTVQRKPALPPRPTIRTVPGVSDHNDLDQIPKRKPAPSVSSLPRYSTLIDVEPPTFTDSPSMYNESTDSSKPQTSPKKSLDGYKEPMRKPLPSEVLVVAKQRPTETSTEHPPPITQEGTITDITMDRNSFKQQLEEHMRKKPIIPSKPPSISDSLPMQRSASEGKANNDDSVFAKPTWAASSRPNSSRQNSGVQTPLAQTSATSTNVAQPAPFVPKRRTPSPGLLQRMPSFEPELQPATDTAQARPPRRLEIQQKSVEDLRKLYEERASTVAKLANAARRSSSQN</sequence>
<dbReference type="EMBL" id="JAMKPW020000009">
    <property type="protein sequence ID" value="KAK8215159.1"/>
    <property type="molecule type" value="Genomic_DNA"/>
</dbReference>
<keyword evidence="2" id="KW-1185">Reference proteome</keyword>
<dbReference type="Proteomes" id="UP001320706">
    <property type="component" value="Unassembled WGS sequence"/>
</dbReference>
<reference evidence="1" key="1">
    <citation type="submission" date="2024-02" db="EMBL/GenBank/DDBJ databases">
        <title>Metagenome Assembled Genome of Zalaria obscura JY119.</title>
        <authorList>
            <person name="Vighnesh L."/>
            <person name="Jagadeeshwari U."/>
            <person name="Venkata Ramana C."/>
            <person name="Sasikala C."/>
        </authorList>
    </citation>
    <scope>NUCLEOTIDE SEQUENCE</scope>
    <source>
        <strain evidence="1">JY119</strain>
    </source>
</reference>
<organism evidence="1 2">
    <name type="scientific">Zalaria obscura</name>
    <dbReference type="NCBI Taxonomy" id="2024903"/>
    <lineage>
        <taxon>Eukaryota</taxon>
        <taxon>Fungi</taxon>
        <taxon>Dikarya</taxon>
        <taxon>Ascomycota</taxon>
        <taxon>Pezizomycotina</taxon>
        <taxon>Dothideomycetes</taxon>
        <taxon>Dothideomycetidae</taxon>
        <taxon>Dothideales</taxon>
        <taxon>Zalariaceae</taxon>
        <taxon>Zalaria</taxon>
    </lineage>
</organism>
<protein>
    <submittedName>
        <fullName evidence="1">Uncharacterized protein</fullName>
    </submittedName>
</protein>
<gene>
    <name evidence="1" type="ORF">M8818_002169</name>
</gene>
<accession>A0ACC3SIM0</accession>
<name>A0ACC3SIM0_9PEZI</name>
<proteinExistence type="predicted"/>
<evidence type="ECO:0000313" key="1">
    <source>
        <dbReference type="EMBL" id="KAK8215159.1"/>
    </source>
</evidence>